<evidence type="ECO:0000256" key="13">
    <source>
        <dbReference type="ARBA" id="ARBA00042844"/>
    </source>
</evidence>
<evidence type="ECO:0000256" key="8">
    <source>
        <dbReference type="ARBA" id="ARBA00038944"/>
    </source>
</evidence>
<protein>
    <recommendedName>
        <fullName evidence="10">Dual-specificity RNA pseudouridine synthase RluA</fullName>
        <ecNumber evidence="8">5.4.99.28</ecNumber>
        <ecNumber evidence="9">5.4.99.29</ecNumber>
    </recommendedName>
    <alternativeName>
        <fullName evidence="11">23S rRNA pseudouridine(746) synthase</fullName>
    </alternativeName>
    <alternativeName>
        <fullName evidence="14">Ribosomal large subunit pseudouridine synthase A</fullName>
    </alternativeName>
    <alternativeName>
        <fullName evidence="13">rRNA pseudouridylate synthase A</fullName>
    </alternativeName>
    <alternativeName>
        <fullName evidence="15">rRNA-uridine isomerase A</fullName>
    </alternativeName>
    <alternativeName>
        <fullName evidence="12">tRNA pseudouridine(32) synthase</fullName>
    </alternativeName>
</protein>
<dbReference type="GO" id="GO:0160142">
    <property type="term" value="F:23S rRNA pseudouridine(746) synthase activity"/>
    <property type="evidence" value="ECO:0007669"/>
    <property type="project" value="UniProtKB-EC"/>
</dbReference>
<dbReference type="GO" id="GO:0000455">
    <property type="term" value="P:enzyme-directed rRNA pseudouridine synthesis"/>
    <property type="evidence" value="ECO:0007669"/>
    <property type="project" value="TreeGrafter"/>
</dbReference>
<dbReference type="Gene3D" id="3.30.2350.10">
    <property type="entry name" value="Pseudouridine synthase"/>
    <property type="match status" value="1"/>
</dbReference>
<dbReference type="EMBL" id="CP002776">
    <property type="protein sequence ID" value="AEG31233.1"/>
    <property type="molecule type" value="Genomic_DNA"/>
</dbReference>
<reference evidence="17 18" key="1">
    <citation type="submission" date="2011-05" db="EMBL/GenBank/DDBJ databases">
        <title>Complete sequence of Thioalkalimicrobium cyclicum ALM1.</title>
        <authorList>
            <consortium name="US DOE Joint Genome Institute"/>
            <person name="Lucas S."/>
            <person name="Han J."/>
            <person name="Lapidus A."/>
            <person name="Cheng J.-F."/>
            <person name="Goodwin L."/>
            <person name="Pitluck S."/>
            <person name="Peters L."/>
            <person name="Mikhailova N."/>
            <person name="Davenport K."/>
            <person name="Han C."/>
            <person name="Tapia R."/>
            <person name="Land M."/>
            <person name="Hauser L."/>
            <person name="Kyrpides N."/>
            <person name="Ivanova N."/>
            <person name="Pagani I."/>
            <person name="Kappler U."/>
            <person name="Woyke T."/>
        </authorList>
    </citation>
    <scope>NUCLEOTIDE SEQUENCE [LARGE SCALE GENOMIC DNA]</scope>
    <source>
        <strain evidence="18">DSM 14477 / JCM 11371 / ALM1</strain>
    </source>
</reference>
<proteinExistence type="inferred from homology"/>
<dbReference type="PANTHER" id="PTHR21600:SF91">
    <property type="entry name" value="DUAL-SPECIFICITY RNA PSEUDOURIDINE SYNTHASE RLUA"/>
    <property type="match status" value="1"/>
</dbReference>
<dbReference type="eggNOG" id="COG0564">
    <property type="taxonomic scope" value="Bacteria"/>
</dbReference>
<dbReference type="OrthoDB" id="9807829at2"/>
<dbReference type="STRING" id="717773.Thicy_0460"/>
<dbReference type="InterPro" id="IPR020103">
    <property type="entry name" value="PsdUridine_synth_cat_dom_sf"/>
</dbReference>
<gene>
    <name evidence="17" type="ordered locus">Thicy_0460</name>
</gene>
<comment type="similarity">
    <text evidence="1">Belongs to the pseudouridine synthase RluA family.</text>
</comment>
<comment type="function">
    <text evidence="7">Dual specificity enzyme that catalyzes the synthesis of pseudouridine from uracil-746 in 23S ribosomal RNA and from uracil-32 in the anticodon stem and loop of transfer RNAs.</text>
</comment>
<dbReference type="KEGG" id="tcy:Thicy_0460"/>
<dbReference type="CDD" id="cd02869">
    <property type="entry name" value="PseudoU_synth_RluA_like"/>
    <property type="match status" value="1"/>
</dbReference>
<evidence type="ECO:0000256" key="14">
    <source>
        <dbReference type="ARBA" id="ARBA00042883"/>
    </source>
</evidence>
<organism evidence="17 18">
    <name type="scientific">Thiomicrospira cyclica (strain DSM 14477 / JCM 11371 / ALM1)</name>
    <name type="common">Thioalkalimicrobium cyclicum</name>
    <dbReference type="NCBI Taxonomy" id="717773"/>
    <lineage>
        <taxon>Bacteria</taxon>
        <taxon>Pseudomonadati</taxon>
        <taxon>Pseudomonadota</taxon>
        <taxon>Gammaproteobacteria</taxon>
        <taxon>Thiotrichales</taxon>
        <taxon>Piscirickettsiaceae</taxon>
        <taxon>Thiomicrospira</taxon>
    </lineage>
</organism>
<dbReference type="EC" id="5.4.99.28" evidence="8"/>
<dbReference type="HOGENOM" id="CLU_016902_11_1_6"/>
<evidence type="ECO:0000259" key="16">
    <source>
        <dbReference type="Pfam" id="PF00849"/>
    </source>
</evidence>
<evidence type="ECO:0000256" key="9">
    <source>
        <dbReference type="ARBA" id="ARBA00038945"/>
    </source>
</evidence>
<evidence type="ECO:0000256" key="2">
    <source>
        <dbReference type="ARBA" id="ARBA00022552"/>
    </source>
</evidence>
<keyword evidence="3" id="KW-0819">tRNA processing</keyword>
<sequence length="214" mass="24094">MASIDTFNDWIIFEDEDLLAINKPSGVLSVPGKPPNPTPCVQDYIPTPQAALLTIHRLDMDTSGILLMAKNKTAHRFMSMAFQNRETTKGYQALCAGIIGSWEGQIQLPMRCDWDNRPRQCIDFVQGRHAQTHWQVIHQFDDYFSVKLSPITGRSHQLRLHMKMIGHPILGDTLYADQSALTKASRLLLHASHLGFIHPTTHQSIALNNPASFI</sequence>
<dbReference type="InterPro" id="IPR006145">
    <property type="entry name" value="PsdUridine_synth_RsuA/RluA"/>
</dbReference>
<evidence type="ECO:0000256" key="11">
    <source>
        <dbReference type="ARBA" id="ARBA00041266"/>
    </source>
</evidence>
<evidence type="ECO:0000256" key="10">
    <source>
        <dbReference type="ARBA" id="ARBA00039988"/>
    </source>
</evidence>
<evidence type="ECO:0000256" key="4">
    <source>
        <dbReference type="ARBA" id="ARBA00023235"/>
    </source>
</evidence>
<keyword evidence="18" id="KW-1185">Reference proteome</keyword>
<dbReference type="PANTHER" id="PTHR21600">
    <property type="entry name" value="MITOCHONDRIAL RNA PSEUDOURIDINE SYNTHASE"/>
    <property type="match status" value="1"/>
</dbReference>
<dbReference type="RefSeq" id="WP_013835014.1">
    <property type="nucleotide sequence ID" value="NC_015581.1"/>
</dbReference>
<evidence type="ECO:0000256" key="7">
    <source>
        <dbReference type="ARBA" id="ARBA00037305"/>
    </source>
</evidence>
<keyword evidence="4" id="KW-0413">Isomerase</keyword>
<dbReference type="InterPro" id="IPR006224">
    <property type="entry name" value="PsdUridine_synth_RluA-like_CS"/>
</dbReference>
<accession>F6DBC5</accession>
<evidence type="ECO:0000256" key="3">
    <source>
        <dbReference type="ARBA" id="ARBA00022694"/>
    </source>
</evidence>
<dbReference type="Proteomes" id="UP000009232">
    <property type="component" value="Chromosome"/>
</dbReference>
<dbReference type="GO" id="GO:0160151">
    <property type="term" value="F:tRNA pseudouridine(32) synthase activity"/>
    <property type="evidence" value="ECO:0007669"/>
    <property type="project" value="UniProtKB-EC"/>
</dbReference>
<comment type="catalytic activity">
    <reaction evidence="6">
        <text>uridine(746) in 23S rRNA = pseudouridine(746) in 23S rRNA</text>
        <dbReference type="Rhea" id="RHEA:42548"/>
        <dbReference type="Rhea" id="RHEA-COMP:10109"/>
        <dbReference type="Rhea" id="RHEA-COMP:10110"/>
        <dbReference type="ChEBI" id="CHEBI:65314"/>
        <dbReference type="ChEBI" id="CHEBI:65315"/>
        <dbReference type="EC" id="5.4.99.29"/>
    </reaction>
</comment>
<dbReference type="GO" id="GO:0008033">
    <property type="term" value="P:tRNA processing"/>
    <property type="evidence" value="ECO:0007669"/>
    <property type="project" value="UniProtKB-KW"/>
</dbReference>
<dbReference type="Pfam" id="PF00849">
    <property type="entry name" value="PseudoU_synth_2"/>
    <property type="match status" value="1"/>
</dbReference>
<evidence type="ECO:0000256" key="15">
    <source>
        <dbReference type="ARBA" id="ARBA00043143"/>
    </source>
</evidence>
<dbReference type="SUPFAM" id="SSF55120">
    <property type="entry name" value="Pseudouridine synthase"/>
    <property type="match status" value="1"/>
</dbReference>
<comment type="catalytic activity">
    <reaction evidence="5">
        <text>uridine(32) in tRNA = pseudouridine(32) in tRNA</text>
        <dbReference type="Rhea" id="RHEA:42544"/>
        <dbReference type="Rhea" id="RHEA-COMP:10107"/>
        <dbReference type="Rhea" id="RHEA-COMP:10108"/>
        <dbReference type="ChEBI" id="CHEBI:65314"/>
        <dbReference type="ChEBI" id="CHEBI:65315"/>
        <dbReference type="EC" id="5.4.99.28"/>
    </reaction>
</comment>
<name>F6DBC5_THICA</name>
<dbReference type="AlphaFoldDB" id="F6DBC5"/>
<evidence type="ECO:0000256" key="5">
    <source>
        <dbReference type="ARBA" id="ARBA00036184"/>
    </source>
</evidence>
<evidence type="ECO:0000256" key="6">
    <source>
        <dbReference type="ARBA" id="ARBA00036916"/>
    </source>
</evidence>
<dbReference type="EC" id="5.4.99.29" evidence="9"/>
<evidence type="ECO:0000313" key="18">
    <source>
        <dbReference type="Proteomes" id="UP000009232"/>
    </source>
</evidence>
<dbReference type="InterPro" id="IPR050188">
    <property type="entry name" value="RluA_PseudoU_synthase"/>
</dbReference>
<dbReference type="GO" id="GO:0003723">
    <property type="term" value="F:RNA binding"/>
    <property type="evidence" value="ECO:0007669"/>
    <property type="project" value="InterPro"/>
</dbReference>
<evidence type="ECO:0000313" key="17">
    <source>
        <dbReference type="EMBL" id="AEG31233.1"/>
    </source>
</evidence>
<evidence type="ECO:0000256" key="12">
    <source>
        <dbReference type="ARBA" id="ARBA00042372"/>
    </source>
</evidence>
<feature type="domain" description="Pseudouridine synthase RsuA/RluA-like" evidence="16">
    <location>
        <begin position="17"/>
        <end position="162"/>
    </location>
</feature>
<evidence type="ECO:0000256" key="1">
    <source>
        <dbReference type="ARBA" id="ARBA00010876"/>
    </source>
</evidence>
<dbReference type="PROSITE" id="PS01129">
    <property type="entry name" value="PSI_RLU"/>
    <property type="match status" value="1"/>
</dbReference>
<keyword evidence="2" id="KW-0698">rRNA processing</keyword>